<dbReference type="EMBL" id="WNCL01000031">
    <property type="protein sequence ID" value="MTU43839.1"/>
    <property type="molecule type" value="Genomic_DNA"/>
</dbReference>
<dbReference type="Proteomes" id="UP000462362">
    <property type="component" value="Unassembled WGS sequence"/>
</dbReference>
<protein>
    <submittedName>
        <fullName evidence="1">DUF4198 domain-containing protein</fullName>
    </submittedName>
</protein>
<proteinExistence type="predicted"/>
<gene>
    <name evidence="1" type="ORF">GMD42_09465</name>
</gene>
<reference evidence="1 2" key="1">
    <citation type="journal article" date="2019" name="Nat. Med.">
        <title>A library of human gut bacterial isolates paired with longitudinal multiomics data enables mechanistic microbiome research.</title>
        <authorList>
            <person name="Poyet M."/>
            <person name="Groussin M."/>
            <person name="Gibbons S.M."/>
            <person name="Avila-Pacheco J."/>
            <person name="Jiang X."/>
            <person name="Kearney S.M."/>
            <person name="Perrotta A.R."/>
            <person name="Berdy B."/>
            <person name="Zhao S."/>
            <person name="Lieberman T.D."/>
            <person name="Swanson P.K."/>
            <person name="Smith M."/>
            <person name="Roesemann S."/>
            <person name="Alexander J.E."/>
            <person name="Rich S.A."/>
            <person name="Livny J."/>
            <person name="Vlamakis H."/>
            <person name="Clish C."/>
            <person name="Bullock K."/>
            <person name="Deik A."/>
            <person name="Scott J."/>
            <person name="Pierce K.A."/>
            <person name="Xavier R.J."/>
            <person name="Alm E.J."/>
        </authorList>
    </citation>
    <scope>NUCLEOTIDE SEQUENCE [LARGE SCALE GENOMIC DNA]</scope>
    <source>
        <strain evidence="1 2">BIOML-A2</strain>
    </source>
</reference>
<comment type="caution">
    <text evidence="1">The sequence shown here is derived from an EMBL/GenBank/DDBJ whole genome shotgun (WGS) entry which is preliminary data.</text>
</comment>
<dbReference type="AlphaFoldDB" id="A0A6I3S1X8"/>
<evidence type="ECO:0000313" key="1">
    <source>
        <dbReference type="EMBL" id="MTU43839.1"/>
    </source>
</evidence>
<dbReference type="Pfam" id="PF10670">
    <property type="entry name" value="DUF4198"/>
    <property type="match status" value="1"/>
</dbReference>
<name>A0A6I3S1X8_9BURK</name>
<dbReference type="RefSeq" id="WP_008811446.1">
    <property type="nucleotide sequence ID" value="NZ_CAJUON010000008.1"/>
</dbReference>
<dbReference type="InterPro" id="IPR019613">
    <property type="entry name" value="DUF4198"/>
</dbReference>
<dbReference type="GeneID" id="43348720"/>
<organism evidence="1 2">
    <name type="scientific">Parasutterella excrementihominis</name>
    <dbReference type="NCBI Taxonomy" id="487175"/>
    <lineage>
        <taxon>Bacteria</taxon>
        <taxon>Pseudomonadati</taxon>
        <taxon>Pseudomonadota</taxon>
        <taxon>Betaproteobacteria</taxon>
        <taxon>Burkholderiales</taxon>
        <taxon>Sutterellaceae</taxon>
        <taxon>Parasutterella</taxon>
    </lineage>
</organism>
<sequence length="254" mass="28533">MNKTVIALALLSVCSLANAHFGSVIPNKQIVSDPKDSTLTITTAFNHPMEQTGMTMEKPKSFSVIVDGKKTDLTNTLQKTKVLDKDAWMTQYRVARPGCYKFVLEPQPYWEPAEDKFIIHYSKVMVPVFGVDDGWDAPTGAKTEILPLTRPFGNYAGNVFRGQVILNGKPAPDTMVEVEYYNVDHRVKAPDDIFITQQVKTDKNGIFSYAVPWEGWWGFAALNDADYKIKKDGQDKDVELGAVLWTEFVNPSFK</sequence>
<evidence type="ECO:0000313" key="2">
    <source>
        <dbReference type="Proteomes" id="UP000462362"/>
    </source>
</evidence>
<accession>A0A6I3S1X8</accession>